<dbReference type="PANTHER" id="PTHR43691">
    <property type="entry name" value="URIDINE PHOSPHORYLASE"/>
    <property type="match status" value="1"/>
</dbReference>
<dbReference type="OMA" id="RNLDYFC"/>
<gene>
    <name evidence="2" type="ORF">CONCODRAFT_47721</name>
</gene>
<feature type="domain" description="Nucleoside phosphorylase" evidence="1">
    <location>
        <begin position="30"/>
        <end position="230"/>
    </location>
</feature>
<proteinExistence type="predicted"/>
<dbReference type="GO" id="GO:0004850">
    <property type="term" value="F:uridine phosphorylase activity"/>
    <property type="evidence" value="ECO:0007669"/>
    <property type="project" value="TreeGrafter"/>
</dbReference>
<dbReference type="CDD" id="cd17769">
    <property type="entry name" value="NP_TgUP-like"/>
    <property type="match status" value="1"/>
</dbReference>
<dbReference type="GO" id="GO:0005829">
    <property type="term" value="C:cytosol"/>
    <property type="evidence" value="ECO:0007669"/>
    <property type="project" value="TreeGrafter"/>
</dbReference>
<dbReference type="InterPro" id="IPR035994">
    <property type="entry name" value="Nucleoside_phosphorylase_sf"/>
</dbReference>
<name>A0A137PBI7_CONC2</name>
<keyword evidence="3" id="KW-1185">Reference proteome</keyword>
<dbReference type="Pfam" id="PF01048">
    <property type="entry name" value="PNP_UDP_1"/>
    <property type="match status" value="1"/>
</dbReference>
<dbReference type="GO" id="GO:0006218">
    <property type="term" value="P:uridine catabolic process"/>
    <property type="evidence" value="ECO:0007669"/>
    <property type="project" value="TreeGrafter"/>
</dbReference>
<protein>
    <submittedName>
        <fullName evidence="2">Uridine phosphorylase</fullName>
    </submittedName>
</protein>
<dbReference type="AlphaFoldDB" id="A0A137PBI7"/>
<organism evidence="2 3">
    <name type="scientific">Conidiobolus coronatus (strain ATCC 28846 / CBS 209.66 / NRRL 28638)</name>
    <name type="common">Delacroixia coronata</name>
    <dbReference type="NCBI Taxonomy" id="796925"/>
    <lineage>
        <taxon>Eukaryota</taxon>
        <taxon>Fungi</taxon>
        <taxon>Fungi incertae sedis</taxon>
        <taxon>Zoopagomycota</taxon>
        <taxon>Entomophthoromycotina</taxon>
        <taxon>Entomophthoromycetes</taxon>
        <taxon>Entomophthorales</taxon>
        <taxon>Ancylistaceae</taxon>
        <taxon>Conidiobolus</taxon>
    </lineage>
</organism>
<dbReference type="STRING" id="796925.A0A137PBI7"/>
<evidence type="ECO:0000313" key="2">
    <source>
        <dbReference type="EMBL" id="KXN72369.1"/>
    </source>
</evidence>
<dbReference type="InterPro" id="IPR000845">
    <property type="entry name" value="Nucleoside_phosphorylase_d"/>
</dbReference>
<sequence length="278" mass="30827">MTSNRTAEFPVDSEGRVHHVGVKAGDVANRVITVGDPARAYKLAQYLDEPKEKLLIVSSSRGFLTITGHFNKVPVSIVAIGMGVSMMDFFVREVRSVVEGPMLIVRFGSCGGIGPDATIGSLTLASESAFCYRNYDHFSNPEQKQPYFLSQPIKGDEAYEQEFKKVVGDEIKLVSGLNVTCDSFYGSQGRPDPNFSDNNANQVDWIKSVYPQAISLEMESYMLYHLGHCALAKDVRTFAFHMVFANRLTNVFIEDSVRDEMEPKVSKFALQALSATQL</sequence>
<dbReference type="EMBL" id="KQ964454">
    <property type="protein sequence ID" value="KXN72369.1"/>
    <property type="molecule type" value="Genomic_DNA"/>
</dbReference>
<accession>A0A137PBI7</accession>
<evidence type="ECO:0000313" key="3">
    <source>
        <dbReference type="Proteomes" id="UP000070444"/>
    </source>
</evidence>
<evidence type="ECO:0000259" key="1">
    <source>
        <dbReference type="Pfam" id="PF01048"/>
    </source>
</evidence>
<reference evidence="2 3" key="1">
    <citation type="journal article" date="2015" name="Genome Biol. Evol.">
        <title>Phylogenomic analyses indicate that early fungi evolved digesting cell walls of algal ancestors of land plants.</title>
        <authorList>
            <person name="Chang Y."/>
            <person name="Wang S."/>
            <person name="Sekimoto S."/>
            <person name="Aerts A.L."/>
            <person name="Choi C."/>
            <person name="Clum A."/>
            <person name="LaButti K.M."/>
            <person name="Lindquist E.A."/>
            <person name="Yee Ngan C."/>
            <person name="Ohm R.A."/>
            <person name="Salamov A.A."/>
            <person name="Grigoriev I.V."/>
            <person name="Spatafora J.W."/>
            <person name="Berbee M.L."/>
        </authorList>
    </citation>
    <scope>NUCLEOTIDE SEQUENCE [LARGE SCALE GENOMIC DNA]</scope>
    <source>
        <strain evidence="2 3">NRRL 28638</strain>
    </source>
</reference>
<dbReference type="OrthoDB" id="416752at2759"/>
<dbReference type="SUPFAM" id="SSF53167">
    <property type="entry name" value="Purine and uridine phosphorylases"/>
    <property type="match status" value="1"/>
</dbReference>
<dbReference type="Proteomes" id="UP000070444">
    <property type="component" value="Unassembled WGS sequence"/>
</dbReference>
<dbReference type="Gene3D" id="3.40.50.1580">
    <property type="entry name" value="Nucleoside phosphorylase domain"/>
    <property type="match status" value="1"/>
</dbReference>
<dbReference type="PANTHER" id="PTHR43691:SF14">
    <property type="entry name" value="URIDINE PHOSPHORYLASE"/>
    <property type="match status" value="1"/>
</dbReference>